<dbReference type="GeneID" id="92798335"/>
<accession>A0A7T4PB27</accession>
<dbReference type="RefSeq" id="WP_002055813.1">
    <property type="nucleotide sequence ID" value="NZ_CP066122.1"/>
</dbReference>
<evidence type="ECO:0000313" key="2">
    <source>
        <dbReference type="Proteomes" id="UP000644140"/>
    </source>
</evidence>
<protein>
    <submittedName>
        <fullName evidence="1">Uncharacterized protein</fullName>
    </submittedName>
</protein>
<sequence length="179" mass="21268">MEHKFDLSNLLKVYKALIWITLYAAALHFFDNVYFFFQYPEPAWLTREIVALLWIPIALMAHRAVDLIYTGKVEYAFAIIHSFVLANWISLGHYLFACPQDVLPRINIAIFIQTSIASVLFVMTLWLQITRYPKSLRYIKPTWLKNIAMYCILIIILESIFPSDFHDWWYTWFIPSDIH</sequence>
<reference evidence="1" key="1">
    <citation type="submission" date="2022-02" db="EMBL/GenBank/DDBJ databases">
        <title>Characterization of Tn125 harboring carbapenem-resistant Acinetobacter bereziniae clinical isolates.</title>
        <authorList>
            <person name="Wong N.-K."/>
            <person name="Pan Q."/>
        </authorList>
    </citation>
    <scope>NUCLEOTIDE SEQUENCE</scope>
    <source>
        <strain evidence="1">GD03393</strain>
        <plasmid evidence="1">unnamed</plasmid>
    </source>
</reference>
<evidence type="ECO:0000313" key="1">
    <source>
        <dbReference type="EMBL" id="UUO00233.1"/>
    </source>
</evidence>
<organism evidence="1 2">
    <name type="scientific">Acinetobacter bereziniae</name>
    <name type="common">Acinetobacter genomosp. 10</name>
    <dbReference type="NCBI Taxonomy" id="106648"/>
    <lineage>
        <taxon>Bacteria</taxon>
        <taxon>Pseudomonadati</taxon>
        <taxon>Pseudomonadota</taxon>
        <taxon>Gammaproteobacteria</taxon>
        <taxon>Moraxellales</taxon>
        <taxon>Moraxellaceae</taxon>
        <taxon>Acinetobacter</taxon>
    </lineage>
</organism>
<dbReference type="Proteomes" id="UP000644140">
    <property type="component" value="Plasmid unnamed"/>
</dbReference>
<name>A0A7T4PB27_ACIBZ</name>
<keyword evidence="1" id="KW-0614">Plasmid</keyword>
<dbReference type="AlphaFoldDB" id="A0A7T4PB27"/>
<proteinExistence type="predicted"/>
<gene>
    <name evidence="1" type="ORF">I9054_022280</name>
</gene>
<geneLocation type="plasmid" evidence="1 2">
    <name>unnamed</name>
</geneLocation>
<dbReference type="EMBL" id="CP092086">
    <property type="protein sequence ID" value="UUO00233.1"/>
    <property type="molecule type" value="Genomic_DNA"/>
</dbReference>